<proteinExistence type="predicted"/>
<evidence type="ECO:0000313" key="2">
    <source>
        <dbReference type="EMBL" id="CAB4192648.1"/>
    </source>
</evidence>
<feature type="region of interest" description="Disordered" evidence="1">
    <location>
        <begin position="1"/>
        <end position="95"/>
    </location>
</feature>
<feature type="compositionally biased region" description="Acidic residues" evidence="1">
    <location>
        <begin position="44"/>
        <end position="54"/>
    </location>
</feature>
<accession>A0A6J5RG57</accession>
<feature type="compositionally biased region" description="Basic and acidic residues" evidence="1">
    <location>
        <begin position="13"/>
        <end position="26"/>
    </location>
</feature>
<name>A0A6J5RG57_9CAUD</name>
<feature type="compositionally biased region" description="Acidic residues" evidence="1">
    <location>
        <begin position="63"/>
        <end position="74"/>
    </location>
</feature>
<gene>
    <name evidence="2" type="ORF">UFOVP1244_54</name>
</gene>
<dbReference type="EMBL" id="LR797181">
    <property type="protein sequence ID" value="CAB4192648.1"/>
    <property type="molecule type" value="Genomic_DNA"/>
</dbReference>
<evidence type="ECO:0000256" key="1">
    <source>
        <dbReference type="SAM" id="MobiDB-lite"/>
    </source>
</evidence>
<organism evidence="2">
    <name type="scientific">uncultured Caudovirales phage</name>
    <dbReference type="NCBI Taxonomy" id="2100421"/>
    <lineage>
        <taxon>Viruses</taxon>
        <taxon>Duplodnaviria</taxon>
        <taxon>Heunggongvirae</taxon>
        <taxon>Uroviricota</taxon>
        <taxon>Caudoviricetes</taxon>
        <taxon>Peduoviridae</taxon>
        <taxon>Maltschvirus</taxon>
        <taxon>Maltschvirus maltsch</taxon>
    </lineage>
</organism>
<reference evidence="2" key="1">
    <citation type="submission" date="2020-05" db="EMBL/GenBank/DDBJ databases">
        <authorList>
            <person name="Chiriac C."/>
            <person name="Salcher M."/>
            <person name="Ghai R."/>
            <person name="Kavagutti S V."/>
        </authorList>
    </citation>
    <scope>NUCLEOTIDE SEQUENCE</scope>
</reference>
<protein>
    <submittedName>
        <fullName evidence="2">Uncharacterized protein</fullName>
    </submittedName>
</protein>
<sequence length="323" mass="34569">MARLPKSMSSTPEEDKFFEEDKKAAVEETVEEAASEEGAASEEVAAEEAPEEGGDQAAASTEEAAEPDTEETETTAEGRQVPIGELFSERKKRQELQAKISQLEATFSKVMDRLNAPQQPQPTYSVPPPPDIPAYDVDPVAHLKAKLDQLEMAAGSHTQVLAQQSALQQFTTALAGLENQFRVATPDYDAAVSFAKNARDQELTALGYDAAQRVELIRQEILGTSAAAMQRGQNPAEVFYAYAKVRGFDGNGAAGAAAAPAPRPSSAPQQAAAKLATVAKAQGVGKGMPRGGVAPPPEITLESLAKMEDKEFDLNFDRFFRKS</sequence>